<dbReference type="RefSeq" id="WP_074703705.1">
    <property type="nucleotide sequence ID" value="NZ_FOHI01000001.1"/>
</dbReference>
<accession>A0A1H9Y5A6</accession>
<evidence type="ECO:0000259" key="1">
    <source>
        <dbReference type="Pfam" id="PF07589"/>
    </source>
</evidence>
<dbReference type="InterPro" id="IPR013424">
    <property type="entry name" value="Ice-binding_C"/>
</dbReference>
<proteinExistence type="predicted"/>
<evidence type="ECO:0000313" key="3">
    <source>
        <dbReference type="Proteomes" id="UP000183339"/>
    </source>
</evidence>
<reference evidence="2 3" key="1">
    <citation type="submission" date="2016-10" db="EMBL/GenBank/DDBJ databases">
        <authorList>
            <person name="de Groot N.N."/>
        </authorList>
    </citation>
    <scope>NUCLEOTIDE SEQUENCE [LARGE SCALE GENOMIC DNA]</scope>
    <source>
        <strain evidence="2 3">Nl7</strain>
    </source>
</reference>
<organism evidence="2 3">
    <name type="scientific">Nitrosospira multiformis</name>
    <dbReference type="NCBI Taxonomy" id="1231"/>
    <lineage>
        <taxon>Bacteria</taxon>
        <taxon>Pseudomonadati</taxon>
        <taxon>Pseudomonadota</taxon>
        <taxon>Betaproteobacteria</taxon>
        <taxon>Nitrosomonadales</taxon>
        <taxon>Nitrosomonadaceae</taxon>
        <taxon>Nitrosospira</taxon>
    </lineage>
</organism>
<evidence type="ECO:0000313" key="2">
    <source>
        <dbReference type="EMBL" id="SES64071.1"/>
    </source>
</evidence>
<dbReference type="Pfam" id="PF07589">
    <property type="entry name" value="PEP-CTERM"/>
    <property type="match status" value="1"/>
</dbReference>
<dbReference type="AlphaFoldDB" id="A0A1H9Y5A6"/>
<gene>
    <name evidence="2" type="ORF">SAMN05216412_10154</name>
</gene>
<name>A0A1H9Y5A6_9PROT</name>
<protein>
    <submittedName>
        <fullName evidence="2">PEP-CTERM protein-sorting domain-containing protein</fullName>
    </submittedName>
</protein>
<dbReference type="EMBL" id="FOHI01000001">
    <property type="protein sequence ID" value="SES64071.1"/>
    <property type="molecule type" value="Genomic_DNA"/>
</dbReference>
<dbReference type="NCBIfam" id="TIGR02595">
    <property type="entry name" value="PEP_CTERM"/>
    <property type="match status" value="1"/>
</dbReference>
<sequence length="274" mass="29907">MKICRFELMLYLAVSSLIGLGSLCFPDVVFAGFLRQTIQNNTGQDVNDVRVTFDNQTREARLTTRTEPPRTQRGGLSSDLTQATFAQNTFGTLADKGKVDIDFDNSRTTIIDNPASRITSGRWTEDGNDIGNITIAGEPLRLSFNLTTGEAIVTVSNHDPFPIMYSDIAFFVDNDNANFNIDNFLVPTGTSVPGLPTSITLSPSGSTTFSFELSDPRDYVLGLANVASIDDPNNFFAVATAEVAEIPEPGTLMLFSTGILGLLGYSWQRRKPRL</sequence>
<dbReference type="Proteomes" id="UP000183339">
    <property type="component" value="Unassembled WGS sequence"/>
</dbReference>
<feature type="domain" description="Ice-binding protein C-terminal" evidence="1">
    <location>
        <begin position="246"/>
        <end position="270"/>
    </location>
</feature>